<dbReference type="GO" id="GO:0004497">
    <property type="term" value="F:monooxygenase activity"/>
    <property type="evidence" value="ECO:0007669"/>
    <property type="project" value="UniProtKB-KW"/>
</dbReference>
<evidence type="ECO:0000256" key="4">
    <source>
        <dbReference type="ARBA" id="ARBA00023004"/>
    </source>
</evidence>
<dbReference type="STRING" id="765915.A0A1Y2HQ70"/>
<dbReference type="InterPro" id="IPR017972">
    <property type="entry name" value="Cyt_P450_CS"/>
</dbReference>
<dbReference type="PANTHER" id="PTHR24305">
    <property type="entry name" value="CYTOCHROME P450"/>
    <property type="match status" value="1"/>
</dbReference>
<protein>
    <submittedName>
        <fullName evidence="7">Cytochrome P450</fullName>
    </submittedName>
</protein>
<proteinExistence type="inferred from homology"/>
<gene>
    <name evidence="7" type="ORF">BCR44DRAFT_141459</name>
</gene>
<evidence type="ECO:0000313" key="8">
    <source>
        <dbReference type="Proteomes" id="UP000193411"/>
    </source>
</evidence>
<reference evidence="7 8" key="1">
    <citation type="submission" date="2016-07" db="EMBL/GenBank/DDBJ databases">
        <title>Pervasive Adenine N6-methylation of Active Genes in Fungi.</title>
        <authorList>
            <consortium name="DOE Joint Genome Institute"/>
            <person name="Mondo S.J."/>
            <person name="Dannebaum R.O."/>
            <person name="Kuo R.C."/>
            <person name="Labutti K."/>
            <person name="Haridas S."/>
            <person name="Kuo A."/>
            <person name="Salamov A."/>
            <person name="Ahrendt S.R."/>
            <person name="Lipzen A."/>
            <person name="Sullivan W."/>
            <person name="Andreopoulos W.B."/>
            <person name="Clum A."/>
            <person name="Lindquist E."/>
            <person name="Daum C."/>
            <person name="Ramamoorthy G.K."/>
            <person name="Gryganskyi A."/>
            <person name="Culley D."/>
            <person name="Magnuson J.K."/>
            <person name="James T.Y."/>
            <person name="O'Malley M.A."/>
            <person name="Stajich J.E."/>
            <person name="Spatafora J.W."/>
            <person name="Visel A."/>
            <person name="Grigoriev I.V."/>
        </authorList>
    </citation>
    <scope>NUCLEOTIDE SEQUENCE [LARGE SCALE GENOMIC DNA]</scope>
    <source>
        <strain evidence="7 8">PL171</strain>
    </source>
</reference>
<dbReference type="PRINTS" id="PR00463">
    <property type="entry name" value="EP450I"/>
</dbReference>
<evidence type="ECO:0000256" key="6">
    <source>
        <dbReference type="RuleBase" id="RU000461"/>
    </source>
</evidence>
<keyword evidence="3 5" id="KW-0479">Metal-binding</keyword>
<accession>A0A1Y2HQ70</accession>
<keyword evidence="5 6" id="KW-0349">Heme</keyword>
<dbReference type="PANTHER" id="PTHR24305:SF166">
    <property type="entry name" value="CYTOCHROME P450 12A4, MITOCHONDRIAL-RELATED"/>
    <property type="match status" value="1"/>
</dbReference>
<keyword evidence="8" id="KW-1185">Reference proteome</keyword>
<evidence type="ECO:0000256" key="3">
    <source>
        <dbReference type="ARBA" id="ARBA00022723"/>
    </source>
</evidence>
<evidence type="ECO:0000256" key="2">
    <source>
        <dbReference type="ARBA" id="ARBA00010617"/>
    </source>
</evidence>
<dbReference type="OrthoDB" id="1470350at2759"/>
<dbReference type="Pfam" id="PF00067">
    <property type="entry name" value="p450"/>
    <property type="match status" value="1"/>
</dbReference>
<dbReference type="GO" id="GO:0020037">
    <property type="term" value="F:heme binding"/>
    <property type="evidence" value="ECO:0007669"/>
    <property type="project" value="InterPro"/>
</dbReference>
<comment type="cofactor">
    <cofactor evidence="1 5">
        <name>heme</name>
        <dbReference type="ChEBI" id="CHEBI:30413"/>
    </cofactor>
</comment>
<dbReference type="PROSITE" id="PS00086">
    <property type="entry name" value="CYTOCHROME_P450"/>
    <property type="match status" value="1"/>
</dbReference>
<dbReference type="GO" id="GO:0005506">
    <property type="term" value="F:iron ion binding"/>
    <property type="evidence" value="ECO:0007669"/>
    <property type="project" value="InterPro"/>
</dbReference>
<evidence type="ECO:0000313" key="7">
    <source>
        <dbReference type="EMBL" id="ORZ36746.1"/>
    </source>
</evidence>
<dbReference type="Gene3D" id="1.10.630.10">
    <property type="entry name" value="Cytochrome P450"/>
    <property type="match status" value="1"/>
</dbReference>
<evidence type="ECO:0000256" key="5">
    <source>
        <dbReference type="PIRSR" id="PIRSR602401-1"/>
    </source>
</evidence>
<keyword evidence="6" id="KW-0560">Oxidoreductase</keyword>
<dbReference type="AlphaFoldDB" id="A0A1Y2HQ70"/>
<dbReference type="EMBL" id="MCFL01000015">
    <property type="protein sequence ID" value="ORZ36746.1"/>
    <property type="molecule type" value="Genomic_DNA"/>
</dbReference>
<name>A0A1Y2HQ70_9FUNG</name>
<dbReference type="InterPro" id="IPR001128">
    <property type="entry name" value="Cyt_P450"/>
</dbReference>
<evidence type="ECO:0000256" key="1">
    <source>
        <dbReference type="ARBA" id="ARBA00001971"/>
    </source>
</evidence>
<dbReference type="InterPro" id="IPR036396">
    <property type="entry name" value="Cyt_P450_sf"/>
</dbReference>
<dbReference type="SUPFAM" id="SSF48264">
    <property type="entry name" value="Cytochrome P450"/>
    <property type="match status" value="1"/>
</dbReference>
<dbReference type="PRINTS" id="PR00385">
    <property type="entry name" value="P450"/>
</dbReference>
<comment type="caution">
    <text evidence="7">The sequence shown here is derived from an EMBL/GenBank/DDBJ whole genome shotgun (WGS) entry which is preliminary data.</text>
</comment>
<dbReference type="GO" id="GO:0016705">
    <property type="term" value="F:oxidoreductase activity, acting on paired donors, with incorporation or reduction of molecular oxygen"/>
    <property type="evidence" value="ECO:0007669"/>
    <property type="project" value="InterPro"/>
</dbReference>
<organism evidence="7 8">
    <name type="scientific">Catenaria anguillulae PL171</name>
    <dbReference type="NCBI Taxonomy" id="765915"/>
    <lineage>
        <taxon>Eukaryota</taxon>
        <taxon>Fungi</taxon>
        <taxon>Fungi incertae sedis</taxon>
        <taxon>Blastocladiomycota</taxon>
        <taxon>Blastocladiomycetes</taxon>
        <taxon>Blastocladiales</taxon>
        <taxon>Catenariaceae</taxon>
        <taxon>Catenaria</taxon>
    </lineage>
</organism>
<keyword evidence="6" id="KW-0503">Monooxygenase</keyword>
<dbReference type="InterPro" id="IPR050121">
    <property type="entry name" value="Cytochrome_P450_monoxygenase"/>
</dbReference>
<feature type="binding site" description="axial binding residue" evidence="5">
    <location>
        <position position="436"/>
    </location>
    <ligand>
        <name>heme</name>
        <dbReference type="ChEBI" id="CHEBI:30413"/>
    </ligand>
    <ligandPart>
        <name>Fe</name>
        <dbReference type="ChEBI" id="CHEBI:18248"/>
    </ligandPart>
</feature>
<keyword evidence="4 5" id="KW-0408">Iron</keyword>
<sequence>MMGGQGVLESFDEQLVMVRKDAIQRGLIRNMDETPKLWLIWVFGQWAVQIANPEDFKELLTKTEQYEKFNFDDIPGLELSRKFMGTNIAMVRTPIWKTHRRIVNPAFRRGWATSLFGSPARNLLAQLDKVTATKQPMDAADFMQRMTLDALSVAAFRKNFNSLANPNAPMVATYNRIMTGIMNPVFALFGPLGQFLPMSKRLDKDIHSFNQFMFELVDGKLAEMQSKDDHADEEDDDNKDLLELMIRAQLKEGSTFSREDLRSNCVAFFIAGHDTTANALTFALYMLGMNPDKQEKARKEILDIMGDVSSGTSADEFPYPTNDQQNQMSYLTCIIKETMRIWPSIVVMPMRELMSPATLHSGLSLPRGSLISSNVYALQRAKEYWGADANQFKPERWTKLHDDMAGAGTAPGDSAPLHPGAHGFMWTPFGGGSRFCLGSNFSIIEQRVVLAMMLLRYTWKVVGNDKALRGRPESEPGILLHPHGIMLELTRRN</sequence>
<dbReference type="InterPro" id="IPR002401">
    <property type="entry name" value="Cyt_P450_E_grp-I"/>
</dbReference>
<dbReference type="Proteomes" id="UP000193411">
    <property type="component" value="Unassembled WGS sequence"/>
</dbReference>
<comment type="similarity">
    <text evidence="2 6">Belongs to the cytochrome P450 family.</text>
</comment>